<evidence type="ECO:0000313" key="4">
    <source>
        <dbReference type="EMBL" id="GAN34445.1"/>
    </source>
</evidence>
<organism evidence="4 5">
    <name type="scientific">Candidatus Brocadia sinica JPN1</name>
    <dbReference type="NCBI Taxonomy" id="1197129"/>
    <lineage>
        <taxon>Bacteria</taxon>
        <taxon>Pseudomonadati</taxon>
        <taxon>Planctomycetota</taxon>
        <taxon>Candidatus Brocadiia</taxon>
        <taxon>Candidatus Brocadiales</taxon>
        <taxon>Candidatus Brocadiaceae</taxon>
        <taxon>Candidatus Brocadia</taxon>
    </lineage>
</organism>
<name>A0ABQ0K050_9BACT</name>
<dbReference type="RefSeq" id="WP_052564453.1">
    <property type="nucleotide sequence ID" value="NZ_BAFN01000001.1"/>
</dbReference>
<dbReference type="PANTHER" id="PTHR43673:SF10">
    <property type="entry name" value="NADH DEHYDROGENASE_NAD(P)H NITROREDUCTASE XCC3605-RELATED"/>
    <property type="match status" value="1"/>
</dbReference>
<dbReference type="InterPro" id="IPR029479">
    <property type="entry name" value="Nitroreductase"/>
</dbReference>
<dbReference type="InterPro" id="IPR000415">
    <property type="entry name" value="Nitroreductase-like"/>
</dbReference>
<gene>
    <name evidence="4" type="ORF">BROSI_A2981</name>
</gene>
<evidence type="ECO:0000256" key="1">
    <source>
        <dbReference type="ARBA" id="ARBA00007118"/>
    </source>
</evidence>
<accession>A0ABQ0K050</accession>
<keyword evidence="5" id="KW-1185">Reference proteome</keyword>
<comment type="similarity">
    <text evidence="1">Belongs to the nitroreductase family.</text>
</comment>
<evidence type="ECO:0000313" key="5">
    <source>
        <dbReference type="Proteomes" id="UP000032309"/>
    </source>
</evidence>
<proteinExistence type="inferred from homology"/>
<comment type="caution">
    <text evidence="4">The sequence shown here is derived from an EMBL/GenBank/DDBJ whole genome shotgun (WGS) entry which is preliminary data.</text>
</comment>
<protein>
    <submittedName>
        <fullName evidence="4">Nitroreductase family protein</fullName>
    </submittedName>
</protein>
<evidence type="ECO:0000259" key="3">
    <source>
        <dbReference type="Pfam" id="PF00881"/>
    </source>
</evidence>
<dbReference type="Proteomes" id="UP000032309">
    <property type="component" value="Unassembled WGS sequence"/>
</dbReference>
<dbReference type="SUPFAM" id="SSF55469">
    <property type="entry name" value="FMN-dependent nitroreductase-like"/>
    <property type="match status" value="1"/>
</dbReference>
<evidence type="ECO:0000256" key="2">
    <source>
        <dbReference type="ARBA" id="ARBA00023002"/>
    </source>
</evidence>
<dbReference type="EMBL" id="BAFN01000001">
    <property type="protein sequence ID" value="GAN34445.1"/>
    <property type="molecule type" value="Genomic_DNA"/>
</dbReference>
<keyword evidence="2" id="KW-0560">Oxidoreductase</keyword>
<sequence length="170" mass="18690">MEILKAIKERRSIRSFQKKDISGEIVDKLIDALIWAPSAGNLQARKFLFVKDAKLKKGIVSSALGQSFIAEAPLVIVGCTDSRISGRYGERGVYLYSIQDVAASIMGMMLVAHENGLGTVWVGAFDEEEVFNLLNLPENLRPVAIVPVGYPLVTPPPPPRVSKHEAVEFR</sequence>
<feature type="domain" description="Nitroreductase" evidence="3">
    <location>
        <begin position="63"/>
        <end position="150"/>
    </location>
</feature>
<dbReference type="PANTHER" id="PTHR43673">
    <property type="entry name" value="NAD(P)H NITROREDUCTASE YDGI-RELATED"/>
    <property type="match status" value="1"/>
</dbReference>
<reference evidence="5" key="1">
    <citation type="journal article" date="2015" name="Genome Announc.">
        <title>Draft Genome Sequence of an Anaerobic Ammonium-Oxidizing Bacterium, "Candidatus Brocadia sinica".</title>
        <authorList>
            <person name="Oshiki M."/>
            <person name="Shinyako-Hata K."/>
            <person name="Satoh H."/>
            <person name="Okabe S."/>
        </authorList>
    </citation>
    <scope>NUCLEOTIDE SEQUENCE [LARGE SCALE GENOMIC DNA]</scope>
    <source>
        <strain evidence="5">JPN1</strain>
    </source>
</reference>
<dbReference type="Pfam" id="PF00881">
    <property type="entry name" value="Nitroreductase"/>
    <property type="match status" value="1"/>
</dbReference>
<dbReference type="Gene3D" id="3.40.109.10">
    <property type="entry name" value="NADH Oxidase"/>
    <property type="match status" value="1"/>
</dbReference>